<dbReference type="EMBL" id="BAAARE010000022">
    <property type="protein sequence ID" value="GAA2497581.1"/>
    <property type="molecule type" value="Genomic_DNA"/>
</dbReference>
<evidence type="ECO:0008006" key="3">
    <source>
        <dbReference type="Google" id="ProtNLM"/>
    </source>
</evidence>
<sequence length="137" mass="15027">MAGPPAAAKQFNKVAIRLAGHRILPVWAVLRHRGRSSGREYATPVAVIPTATTFVIGLPWGRRTDWVRNVRAAGGCTIRWKGREFTCTEPTFVGKDVALAAAHGLVRRAVERQDFEGGFLQLTRVPAPEHSAMQSGW</sequence>
<reference evidence="2" key="1">
    <citation type="journal article" date="2019" name="Int. J. Syst. Evol. Microbiol.">
        <title>The Global Catalogue of Microorganisms (GCM) 10K type strain sequencing project: providing services to taxonomists for standard genome sequencing and annotation.</title>
        <authorList>
            <consortium name="The Broad Institute Genomics Platform"/>
            <consortium name="The Broad Institute Genome Sequencing Center for Infectious Disease"/>
            <person name="Wu L."/>
            <person name="Ma J."/>
        </authorList>
    </citation>
    <scope>NUCLEOTIDE SEQUENCE [LARGE SCALE GENOMIC DNA]</scope>
    <source>
        <strain evidence="2">JCM 16259</strain>
    </source>
</reference>
<evidence type="ECO:0000313" key="2">
    <source>
        <dbReference type="Proteomes" id="UP001500730"/>
    </source>
</evidence>
<comment type="caution">
    <text evidence="1">The sequence shown here is derived from an EMBL/GenBank/DDBJ whole genome shotgun (WGS) entry which is preliminary data.</text>
</comment>
<accession>A0ABP5ZFA3</accession>
<dbReference type="RefSeq" id="WP_344256831.1">
    <property type="nucleotide sequence ID" value="NZ_BAAARE010000022.1"/>
</dbReference>
<proteinExistence type="predicted"/>
<dbReference type="Proteomes" id="UP001500730">
    <property type="component" value="Unassembled WGS sequence"/>
</dbReference>
<dbReference type="Gene3D" id="2.30.110.10">
    <property type="entry name" value="Electron Transport, Fmn-binding Protein, Chain A"/>
    <property type="match status" value="1"/>
</dbReference>
<organism evidence="1 2">
    <name type="scientific">Terrabacter carboxydivorans</name>
    <dbReference type="NCBI Taxonomy" id="619730"/>
    <lineage>
        <taxon>Bacteria</taxon>
        <taxon>Bacillati</taxon>
        <taxon>Actinomycetota</taxon>
        <taxon>Actinomycetes</taxon>
        <taxon>Micrococcales</taxon>
        <taxon>Intrasporangiaceae</taxon>
        <taxon>Terrabacter</taxon>
    </lineage>
</organism>
<protein>
    <recommendedName>
        <fullName evidence="3">Nitroreductase family deazaflavin-dependent oxidoreductase</fullName>
    </recommendedName>
</protein>
<dbReference type="NCBIfam" id="TIGR00026">
    <property type="entry name" value="hi_GC_TIGR00026"/>
    <property type="match status" value="1"/>
</dbReference>
<gene>
    <name evidence="1" type="ORF">GCM10009858_39880</name>
</gene>
<dbReference type="InterPro" id="IPR012349">
    <property type="entry name" value="Split_barrel_FMN-bd"/>
</dbReference>
<dbReference type="InterPro" id="IPR004378">
    <property type="entry name" value="F420H2_quin_Rdtase"/>
</dbReference>
<evidence type="ECO:0000313" key="1">
    <source>
        <dbReference type="EMBL" id="GAA2497581.1"/>
    </source>
</evidence>
<keyword evidence="2" id="KW-1185">Reference proteome</keyword>
<name>A0ABP5ZFA3_9MICO</name>